<feature type="domain" description="Core-binding (CB)" evidence="6">
    <location>
        <begin position="22"/>
        <end position="120"/>
    </location>
</feature>
<keyword evidence="3" id="KW-0233">DNA recombination</keyword>
<dbReference type="InterPro" id="IPR010998">
    <property type="entry name" value="Integrase_recombinase_N"/>
</dbReference>
<gene>
    <name evidence="7" type="ordered locus">Curi_c05580</name>
</gene>
<dbReference type="RefSeq" id="WP_014966769.1">
    <property type="nucleotide sequence ID" value="NC_018664.1"/>
</dbReference>
<reference evidence="7 8" key="1">
    <citation type="journal article" date="2012" name="PLoS ONE">
        <title>The purine-utilizing bacterium Clostridium acidurici 9a: a genome-guided metabolic reconsideration.</title>
        <authorList>
            <person name="Hartwich K."/>
            <person name="Poehlein A."/>
            <person name="Daniel R."/>
        </authorList>
    </citation>
    <scope>NUCLEOTIDE SEQUENCE [LARGE SCALE GENOMIC DNA]</scope>
    <source>
        <strain evidence="8">ATCC 7906 / DSM 604 / BCRC 14475 / CIP 104303 / KCTC 5404 / NCIMB 10678 / 9a</strain>
    </source>
</reference>
<evidence type="ECO:0000256" key="2">
    <source>
        <dbReference type="ARBA" id="ARBA00023125"/>
    </source>
</evidence>
<evidence type="ECO:0000256" key="4">
    <source>
        <dbReference type="PROSITE-ProRule" id="PRU01248"/>
    </source>
</evidence>
<evidence type="ECO:0000313" key="7">
    <source>
        <dbReference type="EMBL" id="AFS77632.1"/>
    </source>
</evidence>
<dbReference type="Gene3D" id="1.10.443.10">
    <property type="entry name" value="Intergrase catalytic core"/>
    <property type="match status" value="2"/>
</dbReference>
<dbReference type="OrthoDB" id="9803188at2"/>
<dbReference type="PATRIC" id="fig|1128398.3.peg.587"/>
<organism evidence="7 8">
    <name type="scientific">Gottschalkia acidurici (strain ATCC 7906 / DSM 604 / BCRC 14475 / CIP 104303 / KCTC 5404 / NCIMB 10678 / 9a)</name>
    <name type="common">Clostridium acidurici</name>
    <dbReference type="NCBI Taxonomy" id="1128398"/>
    <lineage>
        <taxon>Bacteria</taxon>
        <taxon>Bacillati</taxon>
        <taxon>Bacillota</taxon>
        <taxon>Tissierellia</taxon>
        <taxon>Tissierellales</taxon>
        <taxon>Gottschalkiaceae</taxon>
        <taxon>Gottschalkia</taxon>
    </lineage>
</organism>
<feature type="domain" description="Tyr recombinase" evidence="5">
    <location>
        <begin position="170"/>
        <end position="305"/>
    </location>
</feature>
<evidence type="ECO:0000259" key="5">
    <source>
        <dbReference type="PROSITE" id="PS51898"/>
    </source>
</evidence>
<evidence type="ECO:0000256" key="1">
    <source>
        <dbReference type="ARBA" id="ARBA00008857"/>
    </source>
</evidence>
<comment type="similarity">
    <text evidence="1">Belongs to the 'phage' integrase family.</text>
</comment>
<evidence type="ECO:0000313" key="8">
    <source>
        <dbReference type="Proteomes" id="UP000006094"/>
    </source>
</evidence>
<dbReference type="PROSITE" id="PS51900">
    <property type="entry name" value="CB"/>
    <property type="match status" value="1"/>
</dbReference>
<keyword evidence="8" id="KW-1185">Reference proteome</keyword>
<protein>
    <submittedName>
        <fullName evidence="7">Phage integrase family protein</fullName>
    </submittedName>
</protein>
<dbReference type="InterPro" id="IPR044068">
    <property type="entry name" value="CB"/>
</dbReference>
<dbReference type="InterPro" id="IPR011010">
    <property type="entry name" value="DNA_brk_join_enz"/>
</dbReference>
<proteinExistence type="inferred from homology"/>
<dbReference type="SUPFAM" id="SSF56349">
    <property type="entry name" value="DNA breaking-rejoining enzymes"/>
    <property type="match status" value="1"/>
</dbReference>
<dbReference type="Proteomes" id="UP000006094">
    <property type="component" value="Chromosome"/>
</dbReference>
<sequence>MKVQEVKLDNNQRRYLLVDDNGFPIIPVAKYLKYIDNSEKSFNTQKTYAYSFKLYFEYLQEIDIDYKNVNINILSNFVGWLRNPYENNKVVTLKPTKAKRTEKTVNLTITVVTNFYDYLYRTEEINNDMDDKLMKQVFAGGHKHYKDFLYHVNKDKPSSKNILKIKEPRRKVKVLTKEEMQKVYDATTNIRDEFLIKLLYETGLRIGEALSLFIEDIVFDHNKGHRIKLVNRGKLNLFAIDNNITDELGNRYHFKNHSLRHTYAVKMLNGGVDILTVKELLAHASPEMTMRYAKLLDDTKRKVFDKAVKQGIFSFDESDKLKEENDGEIPYDIIDMLYTNHKLNALDTPYGTCMQRANGKCSYAKQPPCLTCNNGNPCKDLCVGAFEGDIIKYEILINSTKNMIENAKMYNRTETISENEELLKRYEDIYSKISQGNMIYSRLDKLKKKVN</sequence>
<dbReference type="Gene3D" id="1.10.150.130">
    <property type="match status" value="1"/>
</dbReference>
<evidence type="ECO:0000259" key="6">
    <source>
        <dbReference type="PROSITE" id="PS51900"/>
    </source>
</evidence>
<dbReference type="PROSITE" id="PS51898">
    <property type="entry name" value="TYR_RECOMBINASE"/>
    <property type="match status" value="1"/>
</dbReference>
<dbReference type="eggNOG" id="COG4974">
    <property type="taxonomic scope" value="Bacteria"/>
</dbReference>
<accession>K0AXX5</accession>
<dbReference type="Pfam" id="PF00589">
    <property type="entry name" value="Phage_integrase"/>
    <property type="match status" value="2"/>
</dbReference>
<dbReference type="eggNOG" id="COG0582">
    <property type="taxonomic scope" value="Bacteria"/>
</dbReference>
<keyword evidence="2 4" id="KW-0238">DNA-binding</keyword>
<dbReference type="EMBL" id="CP003326">
    <property type="protein sequence ID" value="AFS77632.1"/>
    <property type="molecule type" value="Genomic_DNA"/>
</dbReference>
<name>K0AXX5_GOTA9</name>
<dbReference type="PANTHER" id="PTHR30349">
    <property type="entry name" value="PHAGE INTEGRASE-RELATED"/>
    <property type="match status" value="1"/>
</dbReference>
<dbReference type="HOGENOM" id="CLU_606498_0_0_9"/>
<dbReference type="InterPro" id="IPR002104">
    <property type="entry name" value="Integrase_catalytic"/>
</dbReference>
<dbReference type="InterPro" id="IPR050090">
    <property type="entry name" value="Tyrosine_recombinase_XerCD"/>
</dbReference>
<dbReference type="GO" id="GO:0006310">
    <property type="term" value="P:DNA recombination"/>
    <property type="evidence" value="ECO:0007669"/>
    <property type="project" value="UniProtKB-KW"/>
</dbReference>
<dbReference type="GO" id="GO:0003677">
    <property type="term" value="F:DNA binding"/>
    <property type="evidence" value="ECO:0007669"/>
    <property type="project" value="UniProtKB-UniRule"/>
</dbReference>
<dbReference type="KEGG" id="cad:Curi_c05580"/>
<dbReference type="STRING" id="1128398.Curi_c05580"/>
<evidence type="ECO:0000256" key="3">
    <source>
        <dbReference type="ARBA" id="ARBA00023172"/>
    </source>
</evidence>
<dbReference type="GO" id="GO:0015074">
    <property type="term" value="P:DNA integration"/>
    <property type="evidence" value="ECO:0007669"/>
    <property type="project" value="InterPro"/>
</dbReference>
<dbReference type="PANTHER" id="PTHR30349:SF41">
    <property type="entry name" value="INTEGRASE_RECOMBINASE PROTEIN MJ0367-RELATED"/>
    <property type="match status" value="1"/>
</dbReference>
<dbReference type="AlphaFoldDB" id="K0AXX5"/>
<dbReference type="InterPro" id="IPR013762">
    <property type="entry name" value="Integrase-like_cat_sf"/>
</dbReference>